<dbReference type="InterPro" id="IPR011059">
    <property type="entry name" value="Metal-dep_hydrolase_composite"/>
</dbReference>
<comment type="caution">
    <text evidence="1">The sequence shown here is derived from an EMBL/GenBank/DDBJ whole genome shotgun (WGS) entry which is preliminary data.</text>
</comment>
<evidence type="ECO:0000313" key="1">
    <source>
        <dbReference type="EMBL" id="TWV17743.1"/>
    </source>
</evidence>
<gene>
    <name evidence="1" type="ORF">FRZ02_30795</name>
</gene>
<dbReference type="EMBL" id="VOGX01000063">
    <property type="protein sequence ID" value="TWV17743.1"/>
    <property type="molecule type" value="Genomic_DNA"/>
</dbReference>
<dbReference type="SUPFAM" id="SSF51338">
    <property type="entry name" value="Composite domain of metallo-dependent hydrolases"/>
    <property type="match status" value="1"/>
</dbReference>
<dbReference type="Proteomes" id="UP000318052">
    <property type="component" value="Unassembled WGS sequence"/>
</dbReference>
<keyword evidence="2" id="KW-1185">Reference proteome</keyword>
<organism evidence="1 2">
    <name type="scientific">Streptomyces albidoflavus</name>
    <dbReference type="NCBI Taxonomy" id="1886"/>
    <lineage>
        <taxon>Bacteria</taxon>
        <taxon>Bacillati</taxon>
        <taxon>Actinomycetota</taxon>
        <taxon>Actinomycetes</taxon>
        <taxon>Kitasatosporales</taxon>
        <taxon>Streptomycetaceae</taxon>
        <taxon>Streptomyces</taxon>
        <taxon>Streptomyces albidoflavus group</taxon>
    </lineage>
</organism>
<accession>A0ABY3GRC1</accession>
<dbReference type="Gene3D" id="2.30.40.10">
    <property type="entry name" value="Urease, subunit C, domain 1"/>
    <property type="match status" value="1"/>
</dbReference>
<evidence type="ECO:0000313" key="2">
    <source>
        <dbReference type="Proteomes" id="UP000318052"/>
    </source>
</evidence>
<proteinExistence type="predicted"/>
<sequence length="43" mass="4400">DRGAVAPGLRADLVLVDGDPLADITATARVRAVWCGGVERPGL</sequence>
<name>A0ABY3GRC1_9ACTN</name>
<reference evidence="2" key="1">
    <citation type="journal article" date="2019" name="Microbiol. Resour. Announc.">
        <title>Draft Genomic Sequences of Streptomyces misionensis and Streptomyces albidoflavus, bacteria applied for phytopathogen biocontrol.</title>
        <authorList>
            <person name="Pylro V."/>
            <person name="Dias A."/>
            <person name="Andreote F."/>
            <person name="Varani A."/>
            <person name="Andreote C."/>
            <person name="Bernardo E."/>
            <person name="Martins T."/>
        </authorList>
    </citation>
    <scope>NUCLEOTIDE SEQUENCE [LARGE SCALE GENOMIC DNA]</scope>
    <source>
        <strain evidence="2">77</strain>
    </source>
</reference>
<protein>
    <submittedName>
        <fullName evidence="1">Amidohydrolase</fullName>
    </submittedName>
</protein>
<feature type="non-terminal residue" evidence="1">
    <location>
        <position position="1"/>
    </location>
</feature>